<comment type="caution">
    <text evidence="2">The sequence shown here is derived from an EMBL/GenBank/DDBJ whole genome shotgun (WGS) entry which is preliminary data.</text>
</comment>
<dbReference type="CDD" id="cd00229">
    <property type="entry name" value="SGNH_hydrolase"/>
    <property type="match status" value="1"/>
</dbReference>
<feature type="domain" description="SGNH hydrolase-type esterase" evidence="1">
    <location>
        <begin position="7"/>
        <end position="207"/>
    </location>
</feature>
<dbReference type="InterPro" id="IPR036514">
    <property type="entry name" value="SGNH_hydro_sf"/>
</dbReference>
<gene>
    <name evidence="2" type="ORF">RYS15_16220</name>
</gene>
<dbReference type="Gene3D" id="3.40.50.1110">
    <property type="entry name" value="SGNH hydrolase"/>
    <property type="match status" value="1"/>
</dbReference>
<dbReference type="GO" id="GO:0016787">
    <property type="term" value="F:hydrolase activity"/>
    <property type="evidence" value="ECO:0007669"/>
    <property type="project" value="UniProtKB-KW"/>
</dbReference>
<evidence type="ECO:0000313" key="2">
    <source>
        <dbReference type="EMBL" id="MDV2080234.1"/>
    </source>
</evidence>
<keyword evidence="3" id="KW-1185">Reference proteome</keyword>
<name>A0ABU3W118_9GAMM</name>
<sequence>MTRRCIAYGDCNTEGLREAPLALWPERVAIGLGLTLTNCGHTMSTTRELGRYAISHPPQGYDLAMVQYGLVDSWLTFRGAPYVLYYPDNPLRKLARKLVKKLKKRARQWHWHERLGAVEQVPEAEYRQRLEALVQSAPQTPFVLVDTAPNMDLPRNPRIQRYNAILAQVAASYDHVVYVATYDLLWQQRQQALMADGTHLTAIGHQLVAEQVLAALATTQTFPGSNA</sequence>
<reference evidence="2 3" key="1">
    <citation type="submission" date="2023-10" db="EMBL/GenBank/DDBJ databases">
        <title>Characteristics and mechanism of a salt-tolerant marine origin heterotrophic nitrifying- aerobic denitrifying bacteria Marinobacter xestospongiae HN1.</title>
        <authorList>
            <person name="Qi R."/>
        </authorList>
    </citation>
    <scope>NUCLEOTIDE SEQUENCE [LARGE SCALE GENOMIC DNA]</scope>
    <source>
        <strain evidence="2 3">HN1</strain>
    </source>
</reference>
<dbReference type="RefSeq" id="WP_316974670.1">
    <property type="nucleotide sequence ID" value="NZ_JAWIIJ010000012.1"/>
</dbReference>
<proteinExistence type="predicted"/>
<dbReference type="Proteomes" id="UP001269819">
    <property type="component" value="Unassembled WGS sequence"/>
</dbReference>
<evidence type="ECO:0000313" key="3">
    <source>
        <dbReference type="Proteomes" id="UP001269819"/>
    </source>
</evidence>
<evidence type="ECO:0000259" key="1">
    <source>
        <dbReference type="Pfam" id="PF13472"/>
    </source>
</evidence>
<dbReference type="Pfam" id="PF13472">
    <property type="entry name" value="Lipase_GDSL_2"/>
    <property type="match status" value="1"/>
</dbReference>
<protein>
    <submittedName>
        <fullName evidence="2">SGNH/GDSL hydrolase family protein</fullName>
    </submittedName>
</protein>
<dbReference type="EMBL" id="JAWIIJ010000012">
    <property type="protein sequence ID" value="MDV2080234.1"/>
    <property type="molecule type" value="Genomic_DNA"/>
</dbReference>
<dbReference type="SUPFAM" id="SSF52266">
    <property type="entry name" value="SGNH hydrolase"/>
    <property type="match status" value="1"/>
</dbReference>
<dbReference type="InterPro" id="IPR013830">
    <property type="entry name" value="SGNH_hydro"/>
</dbReference>
<organism evidence="2 3">
    <name type="scientific">Marinobacter xestospongiae</name>
    <dbReference type="NCBI Taxonomy" id="994319"/>
    <lineage>
        <taxon>Bacteria</taxon>
        <taxon>Pseudomonadati</taxon>
        <taxon>Pseudomonadota</taxon>
        <taxon>Gammaproteobacteria</taxon>
        <taxon>Pseudomonadales</taxon>
        <taxon>Marinobacteraceae</taxon>
        <taxon>Marinobacter</taxon>
    </lineage>
</organism>
<keyword evidence="2" id="KW-0378">Hydrolase</keyword>
<accession>A0ABU3W118</accession>